<dbReference type="CDD" id="cd00796">
    <property type="entry name" value="INT_Rci_Hp1_C"/>
    <property type="match status" value="1"/>
</dbReference>
<evidence type="ECO:0000256" key="1">
    <source>
        <dbReference type="ARBA" id="ARBA00008857"/>
    </source>
</evidence>
<sequence>MATIVERPRKNKSSTWQATIRVKGQAPVTKTFNTRHDAETFAQTVEERLKALVIQSGKRIKRAQSREASVASLMDERLRDIVIAYCASSESLPRHRASSPTILTTIGNVTLRELTPLWNKSYIQRMRNKQTRVGNTFTYSTIGVHFQIMSIACRWRAENLNLPAPHVNLTKKYFPKQWENRRTRRLSAEEQILIESILSNIDAPSKNQWLHLMRMALETGARLQELVLAEWTEFDLNKKVWTIPASHTKCKKVRAVPLSNAALNYMQNLQQEAIPDNHRIFHHLGRPISVSAGFHKYVLKAGLIDFRFHDLRHEAISRMVLHKRLLSVFEIMAIVGHTELSMLVRYANLRGDELASRME</sequence>
<evidence type="ECO:0000256" key="3">
    <source>
        <dbReference type="ARBA" id="ARBA00023172"/>
    </source>
</evidence>
<dbReference type="Proteomes" id="UP000182489">
    <property type="component" value="Unassembled WGS sequence"/>
</dbReference>
<keyword evidence="2" id="KW-0229">DNA integration</keyword>
<evidence type="ECO:0000313" key="5">
    <source>
        <dbReference type="EMBL" id="SFX30008.1"/>
    </source>
</evidence>
<evidence type="ECO:0000313" key="6">
    <source>
        <dbReference type="Proteomes" id="UP000182489"/>
    </source>
</evidence>
<dbReference type="Gene3D" id="1.10.443.10">
    <property type="entry name" value="Intergrase catalytic core"/>
    <property type="match status" value="1"/>
</dbReference>
<dbReference type="PANTHER" id="PTHR30629:SF2">
    <property type="entry name" value="PROPHAGE INTEGRASE INTS-RELATED"/>
    <property type="match status" value="1"/>
</dbReference>
<dbReference type="EMBL" id="FPKH01000001">
    <property type="protein sequence ID" value="SFX30008.1"/>
    <property type="molecule type" value="Genomic_DNA"/>
</dbReference>
<organism evidence="5 6">
    <name type="scientific">Janthinobacterium lividum</name>
    <dbReference type="NCBI Taxonomy" id="29581"/>
    <lineage>
        <taxon>Bacteria</taxon>
        <taxon>Pseudomonadati</taxon>
        <taxon>Pseudomonadota</taxon>
        <taxon>Betaproteobacteria</taxon>
        <taxon>Burkholderiales</taxon>
        <taxon>Oxalobacteraceae</taxon>
        <taxon>Janthinobacterium</taxon>
    </lineage>
</organism>
<dbReference type="Pfam" id="PF00589">
    <property type="entry name" value="Phage_integrase"/>
    <property type="match status" value="1"/>
</dbReference>
<dbReference type="SUPFAM" id="SSF56349">
    <property type="entry name" value="DNA breaking-rejoining enzymes"/>
    <property type="match status" value="1"/>
</dbReference>
<proteinExistence type="inferred from homology"/>
<keyword evidence="3" id="KW-0233">DNA recombination</keyword>
<dbReference type="PANTHER" id="PTHR30629">
    <property type="entry name" value="PROPHAGE INTEGRASE"/>
    <property type="match status" value="1"/>
</dbReference>
<dbReference type="GO" id="GO:0003677">
    <property type="term" value="F:DNA binding"/>
    <property type="evidence" value="ECO:0007669"/>
    <property type="project" value="InterPro"/>
</dbReference>
<reference evidence="5 6" key="1">
    <citation type="submission" date="2016-11" db="EMBL/GenBank/DDBJ databases">
        <authorList>
            <person name="Varghese N."/>
            <person name="Submissions S."/>
        </authorList>
    </citation>
    <scope>NUCLEOTIDE SEQUENCE [LARGE SCALE GENOMIC DNA]</scope>
    <source>
        <strain evidence="5 6">NFR18</strain>
    </source>
</reference>
<dbReference type="GO" id="GO:0015074">
    <property type="term" value="P:DNA integration"/>
    <property type="evidence" value="ECO:0007669"/>
    <property type="project" value="UniProtKB-KW"/>
</dbReference>
<dbReference type="InterPro" id="IPR050808">
    <property type="entry name" value="Phage_Integrase"/>
</dbReference>
<dbReference type="InterPro" id="IPR011010">
    <property type="entry name" value="DNA_brk_join_enz"/>
</dbReference>
<gene>
    <name evidence="5" type="ORF">SAMN03097694_1530</name>
</gene>
<dbReference type="RefSeq" id="WP_081367994.1">
    <property type="nucleotide sequence ID" value="NZ_FPKH01000001.1"/>
</dbReference>
<feature type="domain" description="Tyr recombinase" evidence="4">
    <location>
        <begin position="181"/>
        <end position="359"/>
    </location>
</feature>
<dbReference type="AlphaFoldDB" id="A0AB38C536"/>
<dbReference type="PROSITE" id="PS51898">
    <property type="entry name" value="TYR_RECOMBINASE"/>
    <property type="match status" value="1"/>
</dbReference>
<dbReference type="InterPro" id="IPR013762">
    <property type="entry name" value="Integrase-like_cat_sf"/>
</dbReference>
<dbReference type="InterPro" id="IPR002104">
    <property type="entry name" value="Integrase_catalytic"/>
</dbReference>
<name>A0AB38C536_9BURK</name>
<evidence type="ECO:0000256" key="2">
    <source>
        <dbReference type="ARBA" id="ARBA00022908"/>
    </source>
</evidence>
<comment type="caution">
    <text evidence="5">The sequence shown here is derived from an EMBL/GenBank/DDBJ whole genome shotgun (WGS) entry which is preliminary data.</text>
</comment>
<accession>A0AB38C536</accession>
<comment type="similarity">
    <text evidence="1">Belongs to the 'phage' integrase family.</text>
</comment>
<evidence type="ECO:0000259" key="4">
    <source>
        <dbReference type="PROSITE" id="PS51898"/>
    </source>
</evidence>
<protein>
    <submittedName>
        <fullName evidence="5">Phage integrase family protein</fullName>
    </submittedName>
</protein>
<dbReference type="GO" id="GO:0006310">
    <property type="term" value="P:DNA recombination"/>
    <property type="evidence" value="ECO:0007669"/>
    <property type="project" value="UniProtKB-KW"/>
</dbReference>